<sequence>MKPLRPTHPSATVSVGSTPAVMAHLAAKQGSTSLAPVKPVKAPPAVPQPVQKPVDLQALLRGLHELRCELREFQGRPMSEHEKAMHRAKLGVTPLPGEPVVIHVPR</sequence>
<dbReference type="EMBL" id="CP104311">
    <property type="protein sequence ID" value="WWF02812.1"/>
    <property type="molecule type" value="Genomic_DNA"/>
</dbReference>
<name>A0ABZ2F6E1_METCP</name>
<accession>A0ABZ2F6E1</accession>
<evidence type="ECO:0000256" key="1">
    <source>
        <dbReference type="SAM" id="MobiDB-lite"/>
    </source>
</evidence>
<evidence type="ECO:0000313" key="2">
    <source>
        <dbReference type="EMBL" id="WWF02812.1"/>
    </source>
</evidence>
<proteinExistence type="predicted"/>
<feature type="region of interest" description="Disordered" evidence="1">
    <location>
        <begin position="77"/>
        <end position="98"/>
    </location>
</feature>
<dbReference type="RefSeq" id="WP_198323065.1">
    <property type="nucleotide sequence ID" value="NZ_CP104311.1"/>
</dbReference>
<dbReference type="Proteomes" id="UP001359308">
    <property type="component" value="Chromosome"/>
</dbReference>
<protein>
    <submittedName>
        <fullName evidence="2">Uncharacterized protein</fullName>
    </submittedName>
</protein>
<evidence type="ECO:0000313" key="3">
    <source>
        <dbReference type="Proteomes" id="UP001359308"/>
    </source>
</evidence>
<keyword evidence="3" id="KW-1185">Reference proteome</keyword>
<gene>
    <name evidence="2" type="ORF">N4J17_04140</name>
</gene>
<reference evidence="2 3" key="1">
    <citation type="submission" date="2022-09" db="EMBL/GenBank/DDBJ databases">
        <authorList>
            <person name="Giprobiosintez L."/>
        </authorList>
    </citation>
    <scope>NUCLEOTIDE SEQUENCE [LARGE SCALE GENOMIC DNA]</scope>
    <source>
        <strain evidence="3">VKPM-B-12549 (GBS-15)</strain>
    </source>
</reference>
<organism evidence="2 3">
    <name type="scientific">Methylococcus capsulatus</name>
    <dbReference type="NCBI Taxonomy" id="414"/>
    <lineage>
        <taxon>Bacteria</taxon>
        <taxon>Pseudomonadati</taxon>
        <taxon>Pseudomonadota</taxon>
        <taxon>Gammaproteobacteria</taxon>
        <taxon>Methylococcales</taxon>
        <taxon>Methylococcaceae</taxon>
        <taxon>Methylococcus</taxon>
    </lineage>
</organism>